<dbReference type="Proteomes" id="UP000290889">
    <property type="component" value="Chromosome"/>
</dbReference>
<accession>A0A411E6M7</accession>
<dbReference type="InterPro" id="IPR050196">
    <property type="entry name" value="Cytochrome_P450_Monoox"/>
</dbReference>
<keyword evidence="2 7" id="KW-0349">Heme</keyword>
<comment type="cofactor">
    <cofactor evidence="7">
        <name>heme</name>
        <dbReference type="ChEBI" id="CHEBI:30413"/>
    </cofactor>
</comment>
<dbReference type="Pfam" id="PF00067">
    <property type="entry name" value="p450"/>
    <property type="match status" value="1"/>
</dbReference>
<dbReference type="GO" id="GO:0016705">
    <property type="term" value="F:oxidoreductase activity, acting on paired donors, with incorporation or reduction of molecular oxygen"/>
    <property type="evidence" value="ECO:0007669"/>
    <property type="project" value="InterPro"/>
</dbReference>
<dbReference type="InterPro" id="IPR002401">
    <property type="entry name" value="Cyt_P450_E_grp-I"/>
</dbReference>
<dbReference type="KEGG" id="mur:EQY75_01290"/>
<dbReference type="PANTHER" id="PTHR24291:SF50">
    <property type="entry name" value="BIFUNCTIONAL ALBAFLAVENONE MONOOXYGENASE_TERPENE SYNTHASE"/>
    <property type="match status" value="1"/>
</dbReference>
<evidence type="ECO:0000256" key="5">
    <source>
        <dbReference type="ARBA" id="ARBA00023004"/>
    </source>
</evidence>
<evidence type="ECO:0000256" key="3">
    <source>
        <dbReference type="ARBA" id="ARBA00022723"/>
    </source>
</evidence>
<reference evidence="9 10" key="1">
    <citation type="submission" date="2019-01" db="EMBL/GenBank/DDBJ databases">
        <title>Muriicola soli sp. nov., isolated from soil.</title>
        <authorList>
            <person name="Kang H.J."/>
            <person name="Kim S.B."/>
        </authorList>
    </citation>
    <scope>NUCLEOTIDE SEQUENCE [LARGE SCALE GENOMIC DNA]</scope>
    <source>
        <strain evidence="9 10">MMS17-SY002</strain>
    </source>
</reference>
<dbReference type="PRINTS" id="PR00463">
    <property type="entry name" value="EP450I"/>
</dbReference>
<sequence>MRQLTTVSQWEVIRNRKRILANPLPFHSENFQKYGDTFRVKVGPHQTIVFTRDPEIVQQVLQKQQKKFRKSTLQTKDLAKYIGQGLLTAEGDHWKTQRRMIQPAFHKKKLVGLISTMHEAIKEELGRIRLNEEQDIFSLMGDLAFQVVAKSLFSKSDIREKMRELQHITETNQKMLIREMRQPYLVWWFKLSGQLRKHLNYSEDSRVLLNELIEDRVRRGGEEDDLLDMLLNATYEDGTHMERKQLIDEVLILFTAGHETTANALSFALFLLAKHPEIQEQVYEEVSSNEITHDDYLSWLSKFNLTQQCIEEAMRLYPPVYVIDRMAKEDIEISGYRFKKGSMLLMSVYELHRYKAFWESPESFQPERFEKEKKKEMGPYYYPFGAGPRMCIGNNFAMYEMVITISEIVKKYKISTPYPEVEVVPLISLKPKAVSIRFEKRQ</sequence>
<dbReference type="PANTHER" id="PTHR24291">
    <property type="entry name" value="CYTOCHROME P450 FAMILY 4"/>
    <property type="match status" value="1"/>
</dbReference>
<organism evidence="9 10">
    <name type="scientific">Muriicola soli</name>
    <dbReference type="NCBI Taxonomy" id="2507538"/>
    <lineage>
        <taxon>Bacteria</taxon>
        <taxon>Pseudomonadati</taxon>
        <taxon>Bacteroidota</taxon>
        <taxon>Flavobacteriia</taxon>
        <taxon>Flavobacteriales</taxon>
        <taxon>Flavobacteriaceae</taxon>
        <taxon>Muriicola</taxon>
    </lineage>
</organism>
<dbReference type="PROSITE" id="PS00086">
    <property type="entry name" value="CYTOCHROME_P450"/>
    <property type="match status" value="1"/>
</dbReference>
<dbReference type="EMBL" id="CP035544">
    <property type="protein sequence ID" value="QBA63302.1"/>
    <property type="molecule type" value="Genomic_DNA"/>
</dbReference>
<dbReference type="RefSeq" id="WP_129602156.1">
    <property type="nucleotide sequence ID" value="NZ_CP035544.1"/>
</dbReference>
<evidence type="ECO:0000256" key="7">
    <source>
        <dbReference type="PIRSR" id="PIRSR602401-1"/>
    </source>
</evidence>
<dbReference type="InterPro" id="IPR001128">
    <property type="entry name" value="Cyt_P450"/>
</dbReference>
<keyword evidence="5 7" id="KW-0408">Iron</keyword>
<dbReference type="InterPro" id="IPR036396">
    <property type="entry name" value="Cyt_P450_sf"/>
</dbReference>
<dbReference type="AlphaFoldDB" id="A0A411E6M7"/>
<evidence type="ECO:0000256" key="2">
    <source>
        <dbReference type="ARBA" id="ARBA00022617"/>
    </source>
</evidence>
<feature type="binding site" description="axial binding residue" evidence="7">
    <location>
        <position position="391"/>
    </location>
    <ligand>
        <name>heme</name>
        <dbReference type="ChEBI" id="CHEBI:30413"/>
    </ligand>
    <ligandPart>
        <name>Fe</name>
        <dbReference type="ChEBI" id="CHEBI:18248"/>
    </ligandPart>
</feature>
<dbReference type="Gene3D" id="1.10.630.10">
    <property type="entry name" value="Cytochrome P450"/>
    <property type="match status" value="1"/>
</dbReference>
<gene>
    <name evidence="9" type="ORF">EQY75_01290</name>
</gene>
<dbReference type="PRINTS" id="PR00385">
    <property type="entry name" value="P450"/>
</dbReference>
<evidence type="ECO:0000256" key="1">
    <source>
        <dbReference type="ARBA" id="ARBA00010617"/>
    </source>
</evidence>
<evidence type="ECO:0000313" key="9">
    <source>
        <dbReference type="EMBL" id="QBA63302.1"/>
    </source>
</evidence>
<evidence type="ECO:0000256" key="8">
    <source>
        <dbReference type="RuleBase" id="RU000461"/>
    </source>
</evidence>
<dbReference type="GO" id="GO:0004497">
    <property type="term" value="F:monooxygenase activity"/>
    <property type="evidence" value="ECO:0007669"/>
    <property type="project" value="UniProtKB-KW"/>
</dbReference>
<dbReference type="OrthoDB" id="9764248at2"/>
<evidence type="ECO:0000256" key="4">
    <source>
        <dbReference type="ARBA" id="ARBA00023002"/>
    </source>
</evidence>
<evidence type="ECO:0000256" key="6">
    <source>
        <dbReference type="ARBA" id="ARBA00023033"/>
    </source>
</evidence>
<keyword evidence="6 8" id="KW-0503">Monooxygenase</keyword>
<name>A0A411E6M7_9FLAO</name>
<keyword evidence="3 7" id="KW-0479">Metal-binding</keyword>
<comment type="similarity">
    <text evidence="1 8">Belongs to the cytochrome P450 family.</text>
</comment>
<dbReference type="SUPFAM" id="SSF48264">
    <property type="entry name" value="Cytochrome P450"/>
    <property type="match status" value="1"/>
</dbReference>
<keyword evidence="4 8" id="KW-0560">Oxidoreductase</keyword>
<dbReference type="InterPro" id="IPR017972">
    <property type="entry name" value="Cyt_P450_CS"/>
</dbReference>
<dbReference type="GO" id="GO:0020037">
    <property type="term" value="F:heme binding"/>
    <property type="evidence" value="ECO:0007669"/>
    <property type="project" value="InterPro"/>
</dbReference>
<protein>
    <submittedName>
        <fullName evidence="9">Cytochrome P450</fullName>
    </submittedName>
</protein>
<keyword evidence="10" id="KW-1185">Reference proteome</keyword>
<proteinExistence type="inferred from homology"/>
<evidence type="ECO:0000313" key="10">
    <source>
        <dbReference type="Proteomes" id="UP000290889"/>
    </source>
</evidence>
<dbReference type="GO" id="GO:0005506">
    <property type="term" value="F:iron ion binding"/>
    <property type="evidence" value="ECO:0007669"/>
    <property type="project" value="InterPro"/>
</dbReference>